<dbReference type="Pfam" id="PF06723">
    <property type="entry name" value="MreB_Mbl"/>
    <property type="match status" value="1"/>
</dbReference>
<dbReference type="RefSeq" id="WP_217637149.1">
    <property type="nucleotide sequence ID" value="NZ_FMZF01000003.1"/>
</dbReference>
<dbReference type="InterPro" id="IPR043129">
    <property type="entry name" value="ATPase_NBD"/>
</dbReference>
<keyword evidence="4 6" id="KW-0133">Cell shape</keyword>
<dbReference type="GO" id="GO:0008360">
    <property type="term" value="P:regulation of cell shape"/>
    <property type="evidence" value="ECO:0007669"/>
    <property type="project" value="UniProtKB-UniRule"/>
</dbReference>
<dbReference type="Gene3D" id="3.30.420.40">
    <property type="match status" value="2"/>
</dbReference>
<dbReference type="EMBL" id="FMZF01000003">
    <property type="protein sequence ID" value="SDC71290.1"/>
    <property type="molecule type" value="Genomic_DNA"/>
</dbReference>
<proteinExistence type="inferred from homology"/>
<accession>A0A1G6NTG5</accession>
<evidence type="ECO:0000256" key="6">
    <source>
        <dbReference type="HAMAP-Rule" id="MF_02207"/>
    </source>
</evidence>
<protein>
    <recommendedName>
        <fullName evidence="6">Cell shape-determining protein MreB</fullName>
    </recommendedName>
</protein>
<dbReference type="PANTHER" id="PTHR42749">
    <property type="entry name" value="CELL SHAPE-DETERMINING PROTEIN MREB"/>
    <property type="match status" value="1"/>
</dbReference>
<comment type="caution">
    <text evidence="6">Lacks conserved residue(s) required for the propagation of feature annotation.</text>
</comment>
<dbReference type="GO" id="GO:0005524">
    <property type="term" value="F:ATP binding"/>
    <property type="evidence" value="ECO:0007669"/>
    <property type="project" value="UniProtKB-KW"/>
</dbReference>
<dbReference type="Proteomes" id="UP000199416">
    <property type="component" value="Unassembled WGS sequence"/>
</dbReference>
<sequence>MELGIDLGTTTTVVSDARRGVLFEGPTVMLVRRGAGRRDRVLAVGTEAADLLGRAPSRFTPVRPLDDGVVTDLETARVYLRAVLHAAGQRPWRLPVRAVVTVPVGSSALETRALLEAAEEAGIRPVTALDAPIAGAVGCGVDPMERRVHLVVDVGGGTAEAVAFCYGGVLASRTGRTGGEEMTLAVARWLREEHQLHVGDLEVEALKVRFGSDGDGPLVVQGRDGVVGRPRLATVRAAEVAEAVRPVTDQVVRTLAPVLDDLPPQALSDVMAEGVLVFGGGSLVPGLPQELERALGLPVTTAAEPLTCVAQGAARALRNRPLLAAYGRR</sequence>
<feature type="binding site" evidence="6">
    <location>
        <begin position="280"/>
        <end position="283"/>
    </location>
    <ligand>
        <name>ATP</name>
        <dbReference type="ChEBI" id="CHEBI:30616"/>
    </ligand>
</feature>
<name>A0A1G6NTG5_9ACTN</name>
<keyword evidence="8" id="KW-1185">Reference proteome</keyword>
<keyword evidence="3 6" id="KW-0067">ATP-binding</keyword>
<dbReference type="PANTHER" id="PTHR42749:SF1">
    <property type="entry name" value="CELL SHAPE-DETERMINING PROTEIN MREB"/>
    <property type="match status" value="1"/>
</dbReference>
<evidence type="ECO:0000313" key="7">
    <source>
        <dbReference type="EMBL" id="SDC71290.1"/>
    </source>
</evidence>
<feature type="binding site" evidence="6">
    <location>
        <begin position="156"/>
        <end position="158"/>
    </location>
    <ligand>
        <name>ATP</name>
        <dbReference type="ChEBI" id="CHEBI:30616"/>
    </ligand>
</feature>
<organism evidence="7 8">
    <name type="scientific">Geodermatophilus telluris</name>
    <dbReference type="NCBI Taxonomy" id="1190417"/>
    <lineage>
        <taxon>Bacteria</taxon>
        <taxon>Bacillati</taxon>
        <taxon>Actinomycetota</taxon>
        <taxon>Actinomycetes</taxon>
        <taxon>Geodermatophilales</taxon>
        <taxon>Geodermatophilaceae</taxon>
        <taxon>Geodermatophilus</taxon>
    </lineage>
</organism>
<keyword evidence="2 6" id="KW-0547">Nucleotide-binding</keyword>
<gene>
    <name evidence="6" type="primary">mreB</name>
    <name evidence="7" type="ORF">SAMN05660690_2234</name>
</gene>
<evidence type="ECO:0000256" key="2">
    <source>
        <dbReference type="ARBA" id="ARBA00022741"/>
    </source>
</evidence>
<comment type="subcellular location">
    <subcellularLocation>
        <location evidence="6">Cytoplasm</location>
    </subcellularLocation>
    <text evidence="6">Membrane-associated.</text>
</comment>
<evidence type="ECO:0000313" key="8">
    <source>
        <dbReference type="Proteomes" id="UP000199416"/>
    </source>
</evidence>
<comment type="similarity">
    <text evidence="5 6">Belongs to the FtsA/MreB family.</text>
</comment>
<dbReference type="GO" id="GO:0005737">
    <property type="term" value="C:cytoplasm"/>
    <property type="evidence" value="ECO:0007669"/>
    <property type="project" value="UniProtKB-SubCell"/>
</dbReference>
<feature type="binding site" evidence="6">
    <location>
        <begin position="204"/>
        <end position="207"/>
    </location>
    <ligand>
        <name>ATP</name>
        <dbReference type="ChEBI" id="CHEBI:30616"/>
    </ligand>
</feature>
<dbReference type="InterPro" id="IPR004753">
    <property type="entry name" value="MreB"/>
</dbReference>
<reference evidence="8" key="1">
    <citation type="submission" date="2016-10" db="EMBL/GenBank/DDBJ databases">
        <authorList>
            <person name="Varghese N."/>
            <person name="Submissions S."/>
        </authorList>
    </citation>
    <scope>NUCLEOTIDE SEQUENCE [LARGE SCALE GENOMIC DNA]</scope>
    <source>
        <strain evidence="8">DSM 45421</strain>
    </source>
</reference>
<keyword evidence="1 6" id="KW-0963">Cytoplasm</keyword>
<dbReference type="InterPro" id="IPR056546">
    <property type="entry name" value="MreB_MamK-like"/>
</dbReference>
<dbReference type="SUPFAM" id="SSF53067">
    <property type="entry name" value="Actin-like ATPase domain"/>
    <property type="match status" value="2"/>
</dbReference>
<evidence type="ECO:0000256" key="4">
    <source>
        <dbReference type="ARBA" id="ARBA00022960"/>
    </source>
</evidence>
<comment type="subunit">
    <text evidence="6">Forms polymers.</text>
</comment>
<dbReference type="GO" id="GO:0000902">
    <property type="term" value="P:cell morphogenesis"/>
    <property type="evidence" value="ECO:0007669"/>
    <property type="project" value="InterPro"/>
</dbReference>
<evidence type="ECO:0000256" key="5">
    <source>
        <dbReference type="ARBA" id="ARBA00023458"/>
    </source>
</evidence>
<dbReference type="HAMAP" id="MF_02207">
    <property type="entry name" value="MreB"/>
    <property type="match status" value="1"/>
</dbReference>
<dbReference type="AlphaFoldDB" id="A0A1G6NTG5"/>
<evidence type="ECO:0000256" key="3">
    <source>
        <dbReference type="ARBA" id="ARBA00022840"/>
    </source>
</evidence>
<dbReference type="STRING" id="1190417.SAMN05660690_2234"/>
<comment type="function">
    <text evidence="6">Forms membrane-associated dynamic filaments that are essential for cell shape determination. Acts by regulating cell wall synthesis and cell elongation, and thus cell shape. A feedback loop between cell geometry and MreB localization may maintain elongated cell shape by targeting cell wall growth to regions of negative cell wall curvature.</text>
</comment>
<dbReference type="PRINTS" id="PR01652">
    <property type="entry name" value="SHAPEPROTEIN"/>
</dbReference>
<evidence type="ECO:0000256" key="1">
    <source>
        <dbReference type="ARBA" id="ARBA00022490"/>
    </source>
</evidence>